<dbReference type="InterPro" id="IPR032675">
    <property type="entry name" value="LRR_dom_sf"/>
</dbReference>
<dbReference type="AlphaFoldDB" id="A0A1Q3AH85"/>
<sequence>MRFASFNNGSFKRLRETPSVDPRPRKKSSPTPSDSESENESGVNNNWKNTLDQVFKKRSNSNGQDRKRRWKNRGSLVDTSQNPPSPVKNGPRWEDARINSVVQLATISPLSEEKVTKHLADLTLVTPASPTSLTQTGEPHPIFQMPEIVENILRFVSAYAEVPREKPYARRKPLSLEHARLIYKDEKKAMEVWNSRSQVSVPSSHNSGNEMMGSVMHNCMMVNRLWFHVTMELVLEKFHFRDLTKFRRFLQSGVRDRVNFNDNCNNNNDDDNNNNNNNRRLIKPKMMIFHKFHKLQQFELDDLSQFLSCESLKWLEFYICPDVVPPLAWIQKFNNLEKLILPGNKKIDDKFLIQVSSHVNNLKVLDLRACDKVTDSGIIAMAIRCPQLQACNLGRHRNSNNITSLAVVALARNTNLETLGTAGCKITDAGLWELAQLRGDRIKRLSLNNCDLLTNHSIPTLLAFNYFPNLAVLELRHVDQITDVKHLVRFKLWKRSQNVPVLIGGCERITRLMYDEESRIRNSYSLLALEDMSTWVNTENEL</sequence>
<dbReference type="OrthoDB" id="550575at2759"/>
<name>A0A1Q3AH85_ZYGRO</name>
<dbReference type="GO" id="GO:0019005">
    <property type="term" value="C:SCF ubiquitin ligase complex"/>
    <property type="evidence" value="ECO:0007669"/>
    <property type="project" value="TreeGrafter"/>
</dbReference>
<dbReference type="CDD" id="cd09293">
    <property type="entry name" value="AMN1"/>
    <property type="match status" value="1"/>
</dbReference>
<feature type="compositionally biased region" description="Polar residues" evidence="1">
    <location>
        <begin position="1"/>
        <end position="10"/>
    </location>
</feature>
<evidence type="ECO:0000313" key="2">
    <source>
        <dbReference type="EMBL" id="GAV55051.1"/>
    </source>
</evidence>
<accession>A0A1Q3AH85</accession>
<organism evidence="2 3">
    <name type="scientific">Zygosaccharomyces rouxii</name>
    <dbReference type="NCBI Taxonomy" id="4956"/>
    <lineage>
        <taxon>Eukaryota</taxon>
        <taxon>Fungi</taxon>
        <taxon>Dikarya</taxon>
        <taxon>Ascomycota</taxon>
        <taxon>Saccharomycotina</taxon>
        <taxon>Saccharomycetes</taxon>
        <taxon>Saccharomycetales</taxon>
        <taxon>Saccharomycetaceae</taxon>
        <taxon>Zygosaccharomyces</taxon>
    </lineage>
</organism>
<dbReference type="PANTHER" id="PTHR13318">
    <property type="entry name" value="PARTNER OF PAIRED, ISOFORM B-RELATED"/>
    <property type="match status" value="1"/>
</dbReference>
<dbReference type="SUPFAM" id="SSF52047">
    <property type="entry name" value="RNI-like"/>
    <property type="match status" value="1"/>
</dbReference>
<dbReference type="GO" id="GO:0031146">
    <property type="term" value="P:SCF-dependent proteasomal ubiquitin-dependent protein catabolic process"/>
    <property type="evidence" value="ECO:0007669"/>
    <property type="project" value="TreeGrafter"/>
</dbReference>
<feature type="region of interest" description="Disordered" evidence="1">
    <location>
        <begin position="1"/>
        <end position="93"/>
    </location>
</feature>
<gene>
    <name evidence="2" type="ORF">ZYGR_0AS03740</name>
</gene>
<evidence type="ECO:0000313" key="3">
    <source>
        <dbReference type="Proteomes" id="UP000187013"/>
    </source>
</evidence>
<proteinExistence type="predicted"/>
<dbReference type="Gene3D" id="3.80.10.10">
    <property type="entry name" value="Ribonuclease Inhibitor"/>
    <property type="match status" value="1"/>
</dbReference>
<feature type="compositionally biased region" description="Low complexity" evidence="1">
    <location>
        <begin position="29"/>
        <end position="46"/>
    </location>
</feature>
<reference evidence="2 3" key="1">
    <citation type="submission" date="2016-08" db="EMBL/GenBank/DDBJ databases">
        <title>Draft genome sequence of allopolyploid Zygosaccharomyces rouxii.</title>
        <authorList>
            <person name="Watanabe J."/>
            <person name="Uehara K."/>
            <person name="Mogi Y."/>
            <person name="Tsukioka Y."/>
        </authorList>
    </citation>
    <scope>NUCLEOTIDE SEQUENCE [LARGE SCALE GENOMIC DNA]</scope>
    <source>
        <strain evidence="2 3">NBRC 110957</strain>
    </source>
</reference>
<dbReference type="Proteomes" id="UP000187013">
    <property type="component" value="Unassembled WGS sequence"/>
</dbReference>
<dbReference type="SMART" id="SM00367">
    <property type="entry name" value="LRR_CC"/>
    <property type="match status" value="5"/>
</dbReference>
<protein>
    <recommendedName>
        <fullName evidence="4">Antagonist of mitotic exit network protein 1</fullName>
    </recommendedName>
</protein>
<evidence type="ECO:0000256" key="1">
    <source>
        <dbReference type="SAM" id="MobiDB-lite"/>
    </source>
</evidence>
<dbReference type="InterPro" id="IPR006553">
    <property type="entry name" value="Leu-rich_rpt_Cys-con_subtyp"/>
</dbReference>
<comment type="caution">
    <text evidence="2">The sequence shown here is derived from an EMBL/GenBank/DDBJ whole genome shotgun (WGS) entry which is preliminary data.</text>
</comment>
<evidence type="ECO:0008006" key="4">
    <source>
        <dbReference type="Google" id="ProtNLM"/>
    </source>
</evidence>
<dbReference type="EMBL" id="BDGX01000045">
    <property type="protein sequence ID" value="GAV55051.1"/>
    <property type="molecule type" value="Genomic_DNA"/>
</dbReference>